<evidence type="ECO:0000313" key="3">
    <source>
        <dbReference type="EMBL" id="MDY7228182.1"/>
    </source>
</evidence>
<dbReference type="EMBL" id="JAXIVS010000005">
    <property type="protein sequence ID" value="MDY7228182.1"/>
    <property type="molecule type" value="Genomic_DNA"/>
</dbReference>
<feature type="chain" id="PRO_5046079820" description="Lipoprotein" evidence="2">
    <location>
        <begin position="22"/>
        <end position="97"/>
    </location>
</feature>
<evidence type="ECO:0000256" key="1">
    <source>
        <dbReference type="SAM" id="MobiDB-lite"/>
    </source>
</evidence>
<sequence>MHRLRSLTCLLALGAALTYLGCSDDSLPPVGPMPTPDAGTDGGTNPTPDAGTEVTDLVKDLILNQTNDTALPTTLDDKNLKDTQPPPAEAFPPSFFQ</sequence>
<evidence type="ECO:0000256" key="2">
    <source>
        <dbReference type="SAM" id="SignalP"/>
    </source>
</evidence>
<reference evidence="3 4" key="1">
    <citation type="submission" date="2023-12" db="EMBL/GenBank/DDBJ databases">
        <title>the genome sequence of Hyalangium sp. s54d21.</title>
        <authorList>
            <person name="Zhang X."/>
        </authorList>
    </citation>
    <scope>NUCLEOTIDE SEQUENCE [LARGE SCALE GENOMIC DNA]</scope>
    <source>
        <strain evidence="4">s54d21</strain>
    </source>
</reference>
<organism evidence="3 4">
    <name type="scientific">Hyalangium rubrum</name>
    <dbReference type="NCBI Taxonomy" id="3103134"/>
    <lineage>
        <taxon>Bacteria</taxon>
        <taxon>Pseudomonadati</taxon>
        <taxon>Myxococcota</taxon>
        <taxon>Myxococcia</taxon>
        <taxon>Myxococcales</taxon>
        <taxon>Cystobacterineae</taxon>
        <taxon>Archangiaceae</taxon>
        <taxon>Hyalangium</taxon>
    </lineage>
</organism>
<gene>
    <name evidence="3" type="ORF">SYV04_17310</name>
</gene>
<name>A0ABU5H3Y6_9BACT</name>
<feature type="region of interest" description="Disordered" evidence="1">
    <location>
        <begin position="65"/>
        <end position="97"/>
    </location>
</feature>
<evidence type="ECO:0000313" key="4">
    <source>
        <dbReference type="Proteomes" id="UP001291309"/>
    </source>
</evidence>
<keyword evidence="2" id="KW-0732">Signal</keyword>
<comment type="caution">
    <text evidence="3">The sequence shown here is derived from an EMBL/GenBank/DDBJ whole genome shotgun (WGS) entry which is preliminary data.</text>
</comment>
<feature type="region of interest" description="Disordered" evidence="1">
    <location>
        <begin position="23"/>
        <end position="52"/>
    </location>
</feature>
<dbReference type="RefSeq" id="WP_321546906.1">
    <property type="nucleotide sequence ID" value="NZ_JAXIVS010000005.1"/>
</dbReference>
<protein>
    <recommendedName>
        <fullName evidence="5">Lipoprotein</fullName>
    </recommendedName>
</protein>
<dbReference type="Proteomes" id="UP001291309">
    <property type="component" value="Unassembled WGS sequence"/>
</dbReference>
<feature type="signal peptide" evidence="2">
    <location>
        <begin position="1"/>
        <end position="21"/>
    </location>
</feature>
<evidence type="ECO:0008006" key="5">
    <source>
        <dbReference type="Google" id="ProtNLM"/>
    </source>
</evidence>
<accession>A0ABU5H3Y6</accession>
<keyword evidence="4" id="KW-1185">Reference proteome</keyword>
<proteinExistence type="predicted"/>